<evidence type="ECO:0000256" key="7">
    <source>
        <dbReference type="ARBA" id="ARBA00023136"/>
    </source>
</evidence>
<keyword evidence="5 8" id="KW-0812">Transmembrane</keyword>
<feature type="transmembrane region" description="Helical" evidence="8">
    <location>
        <begin position="12"/>
        <end position="30"/>
    </location>
</feature>
<evidence type="ECO:0000256" key="5">
    <source>
        <dbReference type="ARBA" id="ARBA00022692"/>
    </source>
</evidence>
<dbReference type="PANTHER" id="PTHR33908">
    <property type="entry name" value="MANNOSYLTRANSFERASE YKCB-RELATED"/>
    <property type="match status" value="1"/>
</dbReference>
<dbReference type="InterPro" id="IPR050297">
    <property type="entry name" value="LipidA_mod_glycosyltrf_83"/>
</dbReference>
<feature type="transmembrane region" description="Helical" evidence="8">
    <location>
        <begin position="281"/>
        <end position="300"/>
    </location>
</feature>
<evidence type="ECO:0000259" key="9">
    <source>
        <dbReference type="Pfam" id="PF13231"/>
    </source>
</evidence>
<accession>A0A916JCT1</accession>
<evidence type="ECO:0000256" key="2">
    <source>
        <dbReference type="ARBA" id="ARBA00022475"/>
    </source>
</evidence>
<dbReference type="AlphaFoldDB" id="A0A916JCT1"/>
<dbReference type="Proteomes" id="UP000680038">
    <property type="component" value="Unassembled WGS sequence"/>
</dbReference>
<dbReference type="GO" id="GO:0005886">
    <property type="term" value="C:plasma membrane"/>
    <property type="evidence" value="ECO:0007669"/>
    <property type="project" value="UniProtKB-SubCell"/>
</dbReference>
<dbReference type="RefSeq" id="WP_215238920.1">
    <property type="nucleotide sequence ID" value="NZ_CAJRAF010000002.1"/>
</dbReference>
<proteinExistence type="predicted"/>
<evidence type="ECO:0000313" key="11">
    <source>
        <dbReference type="Proteomes" id="UP000680038"/>
    </source>
</evidence>
<evidence type="ECO:0000256" key="3">
    <source>
        <dbReference type="ARBA" id="ARBA00022676"/>
    </source>
</evidence>
<keyword evidence="2" id="KW-1003">Cell membrane</keyword>
<keyword evidence="3" id="KW-0328">Glycosyltransferase</keyword>
<evidence type="ECO:0000313" key="10">
    <source>
        <dbReference type="EMBL" id="CAG4999649.1"/>
    </source>
</evidence>
<feature type="transmembrane region" description="Helical" evidence="8">
    <location>
        <begin position="444"/>
        <end position="462"/>
    </location>
</feature>
<keyword evidence="11" id="KW-1185">Reference proteome</keyword>
<feature type="transmembrane region" description="Helical" evidence="8">
    <location>
        <begin position="73"/>
        <end position="91"/>
    </location>
</feature>
<feature type="transmembrane region" description="Helical" evidence="8">
    <location>
        <begin position="338"/>
        <end position="355"/>
    </location>
</feature>
<comment type="caution">
    <text evidence="10">The sequence shown here is derived from an EMBL/GenBank/DDBJ whole genome shotgun (WGS) entry which is preliminary data.</text>
</comment>
<feature type="domain" description="Glycosyltransferase RgtA/B/C/D-like" evidence="9">
    <location>
        <begin position="141"/>
        <end position="298"/>
    </location>
</feature>
<dbReference type="PANTHER" id="PTHR33908:SF11">
    <property type="entry name" value="MEMBRANE PROTEIN"/>
    <property type="match status" value="1"/>
</dbReference>
<name>A0A916JCT1_9BACT</name>
<feature type="transmembrane region" description="Helical" evidence="8">
    <location>
        <begin position="157"/>
        <end position="175"/>
    </location>
</feature>
<keyword evidence="6 8" id="KW-1133">Transmembrane helix</keyword>
<reference evidence="10" key="1">
    <citation type="submission" date="2021-04" db="EMBL/GenBank/DDBJ databases">
        <authorList>
            <person name="Rodrigo-Torres L."/>
            <person name="Arahal R. D."/>
            <person name="Lucena T."/>
        </authorList>
    </citation>
    <scope>NUCLEOTIDE SEQUENCE</scope>
    <source>
        <strain evidence="10">CECT 9275</strain>
    </source>
</reference>
<gene>
    <name evidence="10" type="ORF">DYBT9275_02271</name>
</gene>
<protein>
    <recommendedName>
        <fullName evidence="9">Glycosyltransferase RgtA/B/C/D-like domain-containing protein</fullName>
    </recommendedName>
</protein>
<dbReference type="GO" id="GO:0009103">
    <property type="term" value="P:lipopolysaccharide biosynthetic process"/>
    <property type="evidence" value="ECO:0007669"/>
    <property type="project" value="UniProtKB-ARBA"/>
</dbReference>
<dbReference type="EMBL" id="CAJRAF010000002">
    <property type="protein sequence ID" value="CAG4999649.1"/>
    <property type="molecule type" value="Genomic_DNA"/>
</dbReference>
<dbReference type="Pfam" id="PF13231">
    <property type="entry name" value="PMT_2"/>
    <property type="match status" value="1"/>
</dbReference>
<comment type="subcellular location">
    <subcellularLocation>
        <location evidence="1">Cell membrane</location>
        <topology evidence="1">Multi-pass membrane protein</topology>
    </subcellularLocation>
</comment>
<feature type="transmembrane region" description="Helical" evidence="8">
    <location>
        <begin position="36"/>
        <end position="53"/>
    </location>
</feature>
<feature type="transmembrane region" description="Helical" evidence="8">
    <location>
        <begin position="187"/>
        <end position="205"/>
    </location>
</feature>
<evidence type="ECO:0000256" key="6">
    <source>
        <dbReference type="ARBA" id="ARBA00022989"/>
    </source>
</evidence>
<feature type="transmembrane region" description="Helical" evidence="8">
    <location>
        <begin position="394"/>
        <end position="412"/>
    </location>
</feature>
<feature type="transmembrane region" description="Helical" evidence="8">
    <location>
        <begin position="367"/>
        <end position="385"/>
    </location>
</feature>
<keyword evidence="7 8" id="KW-0472">Membrane</keyword>
<feature type="transmembrane region" description="Helical" evidence="8">
    <location>
        <begin position="240"/>
        <end position="269"/>
    </location>
</feature>
<keyword evidence="4" id="KW-0808">Transferase</keyword>
<dbReference type="InterPro" id="IPR038731">
    <property type="entry name" value="RgtA/B/C-like"/>
</dbReference>
<feature type="transmembrane region" description="Helical" evidence="8">
    <location>
        <begin position="418"/>
        <end position="437"/>
    </location>
</feature>
<sequence length="468" mass="53094">MLLTYLPKFFAQKSLATFLGIMILTSVVFFGRALPVLWTLFGFLEVVLFLVFLSKLTKKWGDSSPQAYQKKLFWTSFVIRFVWVVFSYFFYTIMTGEPFEFEAGDSRGYHEEGVWLVSLLQNGKFDVYLAYIGTNYSDMGYPFYLGLLYYVFGENVLVPRLIKAVLGSLTCLLVYKIGRNNFGESTGRIAGIMAMLVPNLVYYCGLHVKETEMVFLMVSFVYLADKLIRGRKVNLRDMILLLLLGASLFFFRTVLAACLIGSVGLAVVLTSRRVSAINKRGNIILVLLLGAFWIASTPLINNINEYLDASDKNLTSQMDNFATRDGANKLARYGSRSVFLPFMLMAPFPTLVYIADQPNAMMLAGAYFTRNVYAFFIFIGLFALYKQKQLREHILLLSVLASYLFVLASSGFALSERFHLPLVPVLLIFASFGVSQMNMKNKKYFIPYLVLVSVIIIGWNWFKLAGRS</sequence>
<evidence type="ECO:0000256" key="8">
    <source>
        <dbReference type="SAM" id="Phobius"/>
    </source>
</evidence>
<evidence type="ECO:0000256" key="1">
    <source>
        <dbReference type="ARBA" id="ARBA00004651"/>
    </source>
</evidence>
<dbReference type="GO" id="GO:0016763">
    <property type="term" value="F:pentosyltransferase activity"/>
    <property type="evidence" value="ECO:0007669"/>
    <property type="project" value="TreeGrafter"/>
</dbReference>
<evidence type="ECO:0000256" key="4">
    <source>
        <dbReference type="ARBA" id="ARBA00022679"/>
    </source>
</evidence>
<organism evidence="10 11">
    <name type="scientific">Dyadobacter helix</name>
    <dbReference type="NCBI Taxonomy" id="2822344"/>
    <lineage>
        <taxon>Bacteria</taxon>
        <taxon>Pseudomonadati</taxon>
        <taxon>Bacteroidota</taxon>
        <taxon>Cytophagia</taxon>
        <taxon>Cytophagales</taxon>
        <taxon>Spirosomataceae</taxon>
        <taxon>Dyadobacter</taxon>
    </lineage>
</organism>